<accession>A0A3D8HAX0</accession>
<protein>
    <submittedName>
        <fullName evidence="4">DUF4373 domain-containing protein</fullName>
    </submittedName>
</protein>
<reference evidence="3 6" key="2">
    <citation type="submission" date="2020-08" db="EMBL/GenBank/DDBJ databases">
        <title>Genome public.</title>
        <authorList>
            <person name="Liu C."/>
            <person name="Sun Q."/>
        </authorList>
    </citation>
    <scope>NUCLEOTIDE SEQUENCE [LARGE SCALE GENOMIC DNA]</scope>
    <source>
        <strain evidence="3 6">426_9</strain>
    </source>
</reference>
<dbReference type="Pfam" id="PF14297">
    <property type="entry name" value="Lin1244_N"/>
    <property type="match status" value="1"/>
</dbReference>
<name>A0A3D8HAX0_9BACT</name>
<evidence type="ECO:0000313" key="5">
    <source>
        <dbReference type="Proteomes" id="UP000256321"/>
    </source>
</evidence>
<organism evidence="4 5">
    <name type="scientific">Parabacteroides acidifaciens</name>
    <dbReference type="NCBI Taxonomy" id="2290935"/>
    <lineage>
        <taxon>Bacteria</taxon>
        <taxon>Pseudomonadati</taxon>
        <taxon>Bacteroidota</taxon>
        <taxon>Bacteroidia</taxon>
        <taxon>Bacteroidales</taxon>
        <taxon>Tannerellaceae</taxon>
        <taxon>Parabacteroides</taxon>
    </lineage>
</organism>
<dbReference type="Proteomes" id="UP000629596">
    <property type="component" value="Unassembled WGS sequence"/>
</dbReference>
<comment type="caution">
    <text evidence="4">The sequence shown here is derived from an EMBL/GenBank/DDBJ whole genome shotgun (WGS) entry which is preliminary data.</text>
</comment>
<feature type="region of interest" description="Disordered" evidence="1">
    <location>
        <begin position="213"/>
        <end position="237"/>
    </location>
</feature>
<gene>
    <name evidence="4" type="ORF">DWU89_16230</name>
    <name evidence="3" type="ORF">H8784_15825</name>
</gene>
<dbReference type="Proteomes" id="UP000256321">
    <property type="component" value="Unassembled WGS sequence"/>
</dbReference>
<dbReference type="EMBL" id="JACRTI010000048">
    <property type="protein sequence ID" value="MBC8603180.1"/>
    <property type="molecule type" value="Genomic_DNA"/>
</dbReference>
<dbReference type="InterPro" id="IPR025400">
    <property type="entry name" value="Lin1244/Lin1753-like_N"/>
</dbReference>
<keyword evidence="6" id="KW-1185">Reference proteome</keyword>
<proteinExistence type="predicted"/>
<evidence type="ECO:0000313" key="3">
    <source>
        <dbReference type="EMBL" id="MBC8603180.1"/>
    </source>
</evidence>
<dbReference type="EMBL" id="QREV01000048">
    <property type="protein sequence ID" value="RDU48114.1"/>
    <property type="molecule type" value="Genomic_DNA"/>
</dbReference>
<evidence type="ECO:0000256" key="1">
    <source>
        <dbReference type="SAM" id="MobiDB-lite"/>
    </source>
</evidence>
<evidence type="ECO:0000313" key="6">
    <source>
        <dbReference type="Proteomes" id="UP000629596"/>
    </source>
</evidence>
<reference evidence="4 5" key="1">
    <citation type="submission" date="2018-07" db="EMBL/GenBank/DDBJ databases">
        <title>Parabacteroides acidifaciens nov. sp., isolated from human feces.</title>
        <authorList>
            <person name="Wang Y.J."/>
        </authorList>
    </citation>
    <scope>NUCLEOTIDE SEQUENCE [LARGE SCALE GENOMIC DNA]</scope>
    <source>
        <strain evidence="4 5">426-9</strain>
    </source>
</reference>
<feature type="domain" description="Lin1244/Lin1753-like N-terminal" evidence="2">
    <location>
        <begin position="8"/>
        <end position="92"/>
    </location>
</feature>
<dbReference type="AlphaFoldDB" id="A0A3D8HAX0"/>
<dbReference type="RefSeq" id="WP_115500676.1">
    <property type="nucleotide sequence ID" value="NZ_JACRTI010000048.1"/>
</dbReference>
<sequence>MSKGEAYYFSHDADAMNDPKCMLLISQLGMEGYGAFWGLVELLRVQPEYKMSIQLVPAIAARFQMSEAKLKTVISAFGLFQVTDDYFFYSQSLRDRMQVMLDKIDRRKIASKVANEVRWGKRIALPVSELSDSNPNGLRTDSDFIQNEMKRNEIKKKGIKKKADAFRPPQLSEIEAYCRDRGNNVDSEKFYNFYQSKGWMVGKNKMKDWKAAVRTWEKEDKSKKQQSNEKSKQYTEL</sequence>
<evidence type="ECO:0000313" key="4">
    <source>
        <dbReference type="EMBL" id="RDU48114.1"/>
    </source>
</evidence>
<evidence type="ECO:0000259" key="2">
    <source>
        <dbReference type="Pfam" id="PF14297"/>
    </source>
</evidence>